<dbReference type="PANTHER" id="PTHR19879:SF1">
    <property type="entry name" value="CANNONBALL-RELATED"/>
    <property type="match status" value="1"/>
</dbReference>
<comment type="caution">
    <text evidence="3">The sequence shown here is derived from an EMBL/GenBank/DDBJ whole genome shotgun (WGS) entry which is preliminary data.</text>
</comment>
<dbReference type="GO" id="GO:0016251">
    <property type="term" value="F:RNA polymerase II general transcription initiation factor activity"/>
    <property type="evidence" value="ECO:0007669"/>
    <property type="project" value="TreeGrafter"/>
</dbReference>
<dbReference type="InterPro" id="IPR001680">
    <property type="entry name" value="WD40_rpt"/>
</dbReference>
<dbReference type="GO" id="GO:0006367">
    <property type="term" value="P:transcription initiation at RNA polymerase II promoter"/>
    <property type="evidence" value="ECO:0007669"/>
    <property type="project" value="TreeGrafter"/>
</dbReference>
<sequence length="109" mass="12252">MITLLKGYDVEKGYLTISSNGRYLAVVGSVLPNDGSSSIIYDEWYRITDKNINIIDLHIGSLVQSLTGHSKGVYSIMFSKNNRYLVSGSADQTIKIWDFSAIKKNWEDI</sequence>
<dbReference type="InterPro" id="IPR036322">
    <property type="entry name" value="WD40_repeat_dom_sf"/>
</dbReference>
<protein>
    <submittedName>
        <fullName evidence="3">Uncharacterized protein</fullName>
    </submittedName>
</protein>
<dbReference type="GO" id="GO:0005669">
    <property type="term" value="C:transcription factor TFIID complex"/>
    <property type="evidence" value="ECO:0007669"/>
    <property type="project" value="TreeGrafter"/>
</dbReference>
<dbReference type="Gene3D" id="2.130.10.10">
    <property type="entry name" value="YVTN repeat-like/Quinoprotein amine dehydrogenase"/>
    <property type="match status" value="1"/>
</dbReference>
<dbReference type="InterPro" id="IPR019775">
    <property type="entry name" value="WD40_repeat_CS"/>
</dbReference>
<dbReference type="EMBL" id="BARU01009694">
    <property type="protein sequence ID" value="GAH40386.1"/>
    <property type="molecule type" value="Genomic_DNA"/>
</dbReference>
<feature type="non-terminal residue" evidence="3">
    <location>
        <position position="109"/>
    </location>
</feature>
<organism evidence="3">
    <name type="scientific">marine sediment metagenome</name>
    <dbReference type="NCBI Taxonomy" id="412755"/>
    <lineage>
        <taxon>unclassified sequences</taxon>
        <taxon>metagenomes</taxon>
        <taxon>ecological metagenomes</taxon>
    </lineage>
</organism>
<dbReference type="SMART" id="SM00320">
    <property type="entry name" value="WD40"/>
    <property type="match status" value="1"/>
</dbReference>
<evidence type="ECO:0000256" key="2">
    <source>
        <dbReference type="ARBA" id="ARBA00022737"/>
    </source>
</evidence>
<dbReference type="PROSITE" id="PS50082">
    <property type="entry name" value="WD_REPEATS_2"/>
    <property type="match status" value="1"/>
</dbReference>
<dbReference type="PROSITE" id="PS50294">
    <property type="entry name" value="WD_REPEATS_REGION"/>
    <property type="match status" value="1"/>
</dbReference>
<evidence type="ECO:0000313" key="3">
    <source>
        <dbReference type="EMBL" id="GAH40386.1"/>
    </source>
</evidence>
<keyword evidence="2" id="KW-0677">Repeat</keyword>
<dbReference type="SUPFAM" id="SSF50978">
    <property type="entry name" value="WD40 repeat-like"/>
    <property type="match status" value="1"/>
</dbReference>
<dbReference type="PANTHER" id="PTHR19879">
    <property type="entry name" value="TRANSCRIPTION INITIATION FACTOR TFIID"/>
    <property type="match status" value="1"/>
</dbReference>
<accession>X1F427</accession>
<gene>
    <name evidence="3" type="ORF">S03H2_18658</name>
</gene>
<dbReference type="Pfam" id="PF00400">
    <property type="entry name" value="WD40"/>
    <property type="match status" value="1"/>
</dbReference>
<dbReference type="InterPro" id="IPR015943">
    <property type="entry name" value="WD40/YVTN_repeat-like_dom_sf"/>
</dbReference>
<keyword evidence="1" id="KW-0853">WD repeat</keyword>
<name>X1F427_9ZZZZ</name>
<evidence type="ECO:0000256" key="1">
    <source>
        <dbReference type="ARBA" id="ARBA00022574"/>
    </source>
</evidence>
<reference evidence="3" key="1">
    <citation type="journal article" date="2014" name="Front. Microbiol.">
        <title>High frequency of phylogenetically diverse reductive dehalogenase-homologous genes in deep subseafloor sedimentary metagenomes.</title>
        <authorList>
            <person name="Kawai M."/>
            <person name="Futagami T."/>
            <person name="Toyoda A."/>
            <person name="Takaki Y."/>
            <person name="Nishi S."/>
            <person name="Hori S."/>
            <person name="Arai W."/>
            <person name="Tsubouchi T."/>
            <person name="Morono Y."/>
            <person name="Uchiyama I."/>
            <person name="Ito T."/>
            <person name="Fujiyama A."/>
            <person name="Inagaki F."/>
            <person name="Takami H."/>
        </authorList>
    </citation>
    <scope>NUCLEOTIDE SEQUENCE</scope>
    <source>
        <strain evidence="3">Expedition CK06-06</strain>
    </source>
</reference>
<dbReference type="PROSITE" id="PS00678">
    <property type="entry name" value="WD_REPEATS_1"/>
    <property type="match status" value="1"/>
</dbReference>
<dbReference type="AlphaFoldDB" id="X1F427"/>
<proteinExistence type="predicted"/>